<dbReference type="Pfam" id="PF16363">
    <property type="entry name" value="GDP_Man_Dehyd"/>
    <property type="match status" value="1"/>
</dbReference>
<dbReference type="InterPro" id="IPR026390">
    <property type="entry name" value="LegB-like"/>
</dbReference>
<feature type="domain" description="NAD(P)-binding" evidence="1">
    <location>
        <begin position="8"/>
        <end position="308"/>
    </location>
</feature>
<dbReference type="EMBL" id="JBDOJC010000001">
    <property type="protein sequence ID" value="MEO2216578.1"/>
    <property type="molecule type" value="Genomic_DNA"/>
</dbReference>
<accession>A0ABV0F958</accession>
<dbReference type="PANTHER" id="PTHR43000">
    <property type="entry name" value="DTDP-D-GLUCOSE 4,6-DEHYDRATASE-RELATED"/>
    <property type="match status" value="1"/>
</dbReference>
<evidence type="ECO:0000313" key="2">
    <source>
        <dbReference type="EMBL" id="MEO2216578.1"/>
    </source>
</evidence>
<keyword evidence="3" id="KW-1185">Reference proteome</keyword>
<evidence type="ECO:0000313" key="3">
    <source>
        <dbReference type="Proteomes" id="UP001455709"/>
    </source>
</evidence>
<dbReference type="InterPro" id="IPR036291">
    <property type="entry name" value="NAD(P)-bd_dom_sf"/>
</dbReference>
<gene>
    <name evidence="2" type="ORF">ABGV49_05850</name>
</gene>
<name>A0ABV0F958_9NEIS</name>
<dbReference type="NCBIfam" id="TIGR04180">
    <property type="entry name" value="EDH_00030"/>
    <property type="match status" value="1"/>
</dbReference>
<proteinExistence type="predicted"/>
<evidence type="ECO:0000259" key="1">
    <source>
        <dbReference type="Pfam" id="PF16363"/>
    </source>
</evidence>
<protein>
    <submittedName>
        <fullName evidence="2">NAD-dependent 4,6-dehydratase LegB</fullName>
    </submittedName>
</protein>
<comment type="caution">
    <text evidence="2">The sequence shown here is derived from an EMBL/GenBank/DDBJ whole genome shotgun (WGS) entry which is preliminary data.</text>
</comment>
<sequence length="329" mass="37090">MRNKESVLVTGADGFIGSHLIELLAREGYKVKALSQYNSFNHWGWLEDVECRDSIEVLSGDVRDPHYCKHITKEVDIVFHLAALIAIPYSYVAPDSYVDTNIKGTLNICQAALENSVKRVIHTSTSEVYGTAQYVPIDEKHPLQPQSPYSASKIGSDAMAMSFYNAFNLPLTIARPFNTYGPRQSARAVIPTIISQIASGKKKIKLGDVTPTRDFNYVTDTCRGFLELARCEKAIGETVNIGSNFEISVGDTLNLIRELMGSDVEFLIDEQRLRPEKSEVFRLWCDNSKIRNLTSFEPKYNIRDGLKATIDWFTQPKNLAKYKTDIYNV</sequence>
<dbReference type="Proteomes" id="UP001455709">
    <property type="component" value="Unassembled WGS sequence"/>
</dbReference>
<dbReference type="InterPro" id="IPR016040">
    <property type="entry name" value="NAD(P)-bd_dom"/>
</dbReference>
<dbReference type="Gene3D" id="3.90.25.10">
    <property type="entry name" value="UDP-galactose 4-epimerase, domain 1"/>
    <property type="match status" value="1"/>
</dbReference>
<dbReference type="Gene3D" id="3.40.50.720">
    <property type="entry name" value="NAD(P)-binding Rossmann-like Domain"/>
    <property type="match status" value="1"/>
</dbReference>
<reference evidence="2 3" key="1">
    <citation type="submission" date="2024-05" db="EMBL/GenBank/DDBJ databases">
        <authorList>
            <person name="De Oliveira J.P."/>
            <person name="Noriler S.A."/>
            <person name="De Oliveira A.G."/>
            <person name="Sipoli D.S."/>
        </authorList>
    </citation>
    <scope>NUCLEOTIDE SEQUENCE [LARGE SCALE GENOMIC DNA]</scope>
    <source>
        <strain evidence="2 3">LABIM189</strain>
    </source>
</reference>
<dbReference type="RefSeq" id="WP_347370034.1">
    <property type="nucleotide sequence ID" value="NZ_JBDOJC010000001.1"/>
</dbReference>
<dbReference type="CDD" id="cd05257">
    <property type="entry name" value="Arna_like_SDR_e"/>
    <property type="match status" value="1"/>
</dbReference>
<dbReference type="InterPro" id="IPR045869">
    <property type="entry name" value="Arna-like_SDR_e"/>
</dbReference>
<organism evidence="2 3">
    <name type="scientific">Chromobacterium vaccinii</name>
    <dbReference type="NCBI Taxonomy" id="1108595"/>
    <lineage>
        <taxon>Bacteria</taxon>
        <taxon>Pseudomonadati</taxon>
        <taxon>Pseudomonadota</taxon>
        <taxon>Betaproteobacteria</taxon>
        <taxon>Neisseriales</taxon>
        <taxon>Chromobacteriaceae</taxon>
        <taxon>Chromobacterium</taxon>
    </lineage>
</organism>
<dbReference type="SUPFAM" id="SSF51735">
    <property type="entry name" value="NAD(P)-binding Rossmann-fold domains"/>
    <property type="match status" value="1"/>
</dbReference>